<accession>A0A6V8N718</accession>
<proteinExistence type="predicted"/>
<evidence type="ECO:0000313" key="8">
    <source>
        <dbReference type="EMBL" id="GFO68271.1"/>
    </source>
</evidence>
<keyword evidence="9" id="KW-1185">Reference proteome</keyword>
<name>A0A6V8N718_9BACT</name>
<evidence type="ECO:0000313" key="9">
    <source>
        <dbReference type="Proteomes" id="UP000587586"/>
    </source>
</evidence>
<reference evidence="9" key="1">
    <citation type="submission" date="2020-06" db="EMBL/GenBank/DDBJ databases">
        <title>Draft genomic sequecing of Geomonas sp. Red745.</title>
        <authorList>
            <person name="Itoh H."/>
            <person name="Xu Z.X."/>
            <person name="Ushijima N."/>
            <person name="Masuda Y."/>
            <person name="Shiratori Y."/>
            <person name="Senoo K."/>
        </authorList>
    </citation>
    <scope>NUCLEOTIDE SEQUENCE [LARGE SCALE GENOMIC DNA]</scope>
    <source>
        <strain evidence="9">Red745</strain>
    </source>
</reference>
<evidence type="ECO:0000256" key="1">
    <source>
        <dbReference type="ARBA" id="ARBA00004141"/>
    </source>
</evidence>
<dbReference type="GO" id="GO:0017004">
    <property type="term" value="P:cytochrome complex assembly"/>
    <property type="evidence" value="ECO:0007669"/>
    <property type="project" value="UniProtKB-KW"/>
</dbReference>
<feature type="transmembrane region" description="Helical" evidence="6">
    <location>
        <begin position="165"/>
        <end position="189"/>
    </location>
</feature>
<dbReference type="EMBL" id="BLXZ01000003">
    <property type="protein sequence ID" value="GFO68271.1"/>
    <property type="molecule type" value="Genomic_DNA"/>
</dbReference>
<dbReference type="InterPro" id="IPR023494">
    <property type="entry name" value="Cyt_c_bgen_Ccs1/CcsB/ResB"/>
</dbReference>
<feature type="domain" description="ResB-like" evidence="7">
    <location>
        <begin position="369"/>
        <end position="441"/>
    </location>
</feature>
<dbReference type="Proteomes" id="UP000587586">
    <property type="component" value="Unassembled WGS sequence"/>
</dbReference>
<feature type="domain" description="ResB-like" evidence="7">
    <location>
        <begin position="18"/>
        <end position="345"/>
    </location>
</feature>
<sequence length="458" mass="49788">MNNERTLSQATWDFFCSLKLAMALLLSLAVTSIIGTVIPQGNLAPQYLESIGQTKFRLYQALGFFDMYHSWWFVLLLAALSVNLFACSLKRLPQIWKVMSNPTLTLDEGLKKSLSTLATLKVPGSAAALKEQVAALLSAQFAAPRITEKDGSFHLYAEKTPWCRLAVYVVHLSILVIFAGAMVGSLFGFKGYVTIPEGESATSIVLRNNKPHDLGFAVSCDKFSVSFYDTGAPKEFKSILSVSENGRPVPGFQKVPIIVNDPLTYNGITFYQSSYGKVGQHSFTVSSPDGGNAVRLEIPSDGAAQLPDGSEVHVLESTQEVGQFKPGLSGPAALLEMHTPSGQSLRTLVYANYPELNRQAARSAGHPLFGYLGGNEKMYTGLQVNHDPGVGIVWLGCLLMIVGVYVAFFMSHRRVWVEVKDGEIVVAGSANKNPAGFELRFNRLVKQIEGELAPGEGK</sequence>
<evidence type="ECO:0000259" key="7">
    <source>
        <dbReference type="Pfam" id="PF05140"/>
    </source>
</evidence>
<evidence type="ECO:0000256" key="6">
    <source>
        <dbReference type="SAM" id="Phobius"/>
    </source>
</evidence>
<dbReference type="InterPro" id="IPR007816">
    <property type="entry name" value="ResB-like_domain"/>
</dbReference>
<dbReference type="GO" id="GO:0016020">
    <property type="term" value="C:membrane"/>
    <property type="evidence" value="ECO:0007669"/>
    <property type="project" value="UniProtKB-SubCell"/>
</dbReference>
<dbReference type="Pfam" id="PF05140">
    <property type="entry name" value="ResB"/>
    <property type="match status" value="2"/>
</dbReference>
<keyword evidence="5 6" id="KW-0472">Membrane</keyword>
<comment type="caution">
    <text evidence="8">The sequence shown here is derived from an EMBL/GenBank/DDBJ whole genome shotgun (WGS) entry which is preliminary data.</text>
</comment>
<feature type="transmembrane region" description="Helical" evidence="6">
    <location>
        <begin position="392"/>
        <end position="410"/>
    </location>
</feature>
<keyword evidence="4 6" id="KW-1133">Transmembrane helix</keyword>
<dbReference type="RefSeq" id="WP_246329763.1">
    <property type="nucleotide sequence ID" value="NZ_BLXZ01000003.1"/>
</dbReference>
<protein>
    <submittedName>
        <fullName evidence="8">Cytochrome c biogenesis protein ResB</fullName>
    </submittedName>
</protein>
<keyword evidence="3" id="KW-0201">Cytochrome c-type biogenesis</keyword>
<organism evidence="8 9">
    <name type="scientific">Geomonas limicola</name>
    <dbReference type="NCBI Taxonomy" id="2740186"/>
    <lineage>
        <taxon>Bacteria</taxon>
        <taxon>Pseudomonadati</taxon>
        <taxon>Thermodesulfobacteriota</taxon>
        <taxon>Desulfuromonadia</taxon>
        <taxon>Geobacterales</taxon>
        <taxon>Geobacteraceae</taxon>
        <taxon>Geomonas</taxon>
    </lineage>
</organism>
<keyword evidence="2 6" id="KW-0812">Transmembrane</keyword>
<comment type="subcellular location">
    <subcellularLocation>
        <location evidence="1">Membrane</location>
        <topology evidence="1">Multi-pass membrane protein</topology>
    </subcellularLocation>
</comment>
<dbReference type="PANTHER" id="PTHR31566:SF0">
    <property type="entry name" value="CYTOCHROME C BIOGENESIS PROTEIN CCS1, CHLOROPLASTIC"/>
    <property type="match status" value="1"/>
</dbReference>
<evidence type="ECO:0000256" key="3">
    <source>
        <dbReference type="ARBA" id="ARBA00022748"/>
    </source>
</evidence>
<gene>
    <name evidence="8" type="ORF">GMLC_18500</name>
</gene>
<evidence type="ECO:0000256" key="2">
    <source>
        <dbReference type="ARBA" id="ARBA00022692"/>
    </source>
</evidence>
<dbReference type="AlphaFoldDB" id="A0A6V8N718"/>
<feature type="transmembrane region" description="Helical" evidence="6">
    <location>
        <begin position="20"/>
        <end position="38"/>
    </location>
</feature>
<dbReference type="PANTHER" id="PTHR31566">
    <property type="entry name" value="CYTOCHROME C BIOGENESIS PROTEIN CCS1, CHLOROPLASTIC"/>
    <property type="match status" value="1"/>
</dbReference>
<evidence type="ECO:0000256" key="5">
    <source>
        <dbReference type="ARBA" id="ARBA00023136"/>
    </source>
</evidence>
<evidence type="ECO:0000256" key="4">
    <source>
        <dbReference type="ARBA" id="ARBA00022989"/>
    </source>
</evidence>
<feature type="transmembrane region" description="Helical" evidence="6">
    <location>
        <begin position="71"/>
        <end position="89"/>
    </location>
</feature>